<sequence length="149" mass="16653">MEIKSIGLACDHAGYEIKEVVRKYLQETYPDTLVVDYGTLVNERVDYPDYAHKLGYAIDKGEVQWGVAVCGSGNGISMALNKHPHVRAGLSWNTEQAHLTRQHNNANVLSIPGRFVSDEEAKAIVQEFFSTEFEGGRHTDRVAKIPLHD</sequence>
<reference evidence="2 3" key="1">
    <citation type="submission" date="2019-03" db="EMBL/GenBank/DDBJ databases">
        <title>Porphyromonas levii Isolated from the Uterus of Dairy Cows.</title>
        <authorList>
            <person name="Francis A.M."/>
        </authorList>
    </citation>
    <scope>NUCLEOTIDE SEQUENCE [LARGE SCALE GENOMIC DNA]</scope>
    <source>
        <strain evidence="2 3">AF5678</strain>
    </source>
</reference>
<evidence type="ECO:0000256" key="1">
    <source>
        <dbReference type="ARBA" id="ARBA00008754"/>
    </source>
</evidence>
<dbReference type="Proteomes" id="UP000297225">
    <property type="component" value="Unassembled WGS sequence"/>
</dbReference>
<dbReference type="Pfam" id="PF02502">
    <property type="entry name" value="LacAB_rpiB"/>
    <property type="match status" value="1"/>
</dbReference>
<dbReference type="PIRSF" id="PIRSF005384">
    <property type="entry name" value="RpiB_LacA_B"/>
    <property type="match status" value="1"/>
</dbReference>
<dbReference type="SUPFAM" id="SSF89623">
    <property type="entry name" value="Ribose/Galactose isomerase RpiB/AlsB"/>
    <property type="match status" value="1"/>
</dbReference>
<dbReference type="AlphaFoldDB" id="A0A4Y8WMN0"/>
<gene>
    <name evidence="2" type="ORF">E4P47_08325</name>
</gene>
<dbReference type="STRING" id="1122973.GCA_000379925_01129"/>
<dbReference type="InterPro" id="IPR036569">
    <property type="entry name" value="RpiB_LacA_LacB_sf"/>
</dbReference>
<organism evidence="2 3">
    <name type="scientific">Porphyromonas levii</name>
    <dbReference type="NCBI Taxonomy" id="28114"/>
    <lineage>
        <taxon>Bacteria</taxon>
        <taxon>Pseudomonadati</taxon>
        <taxon>Bacteroidota</taxon>
        <taxon>Bacteroidia</taxon>
        <taxon>Bacteroidales</taxon>
        <taxon>Porphyromonadaceae</taxon>
        <taxon>Porphyromonas</taxon>
    </lineage>
</organism>
<dbReference type="Gene3D" id="3.40.1400.10">
    <property type="entry name" value="Sugar-phosphate isomerase, RpiB/LacA/LacB"/>
    <property type="match status" value="1"/>
</dbReference>
<dbReference type="GO" id="GO:0009052">
    <property type="term" value="P:pentose-phosphate shunt, non-oxidative branch"/>
    <property type="evidence" value="ECO:0007669"/>
    <property type="project" value="TreeGrafter"/>
</dbReference>
<dbReference type="EMBL" id="SPNC01000154">
    <property type="protein sequence ID" value="TFH94253.1"/>
    <property type="molecule type" value="Genomic_DNA"/>
</dbReference>
<accession>A0A4Y8WMN0</accession>
<dbReference type="GO" id="GO:0004751">
    <property type="term" value="F:ribose-5-phosphate isomerase activity"/>
    <property type="evidence" value="ECO:0007669"/>
    <property type="project" value="TreeGrafter"/>
</dbReference>
<dbReference type="PANTHER" id="PTHR30345:SF0">
    <property type="entry name" value="DNA DAMAGE-REPAIR_TOLERATION PROTEIN DRT102"/>
    <property type="match status" value="1"/>
</dbReference>
<dbReference type="PANTHER" id="PTHR30345">
    <property type="entry name" value="RIBOSE-5-PHOSPHATE ISOMERASE B"/>
    <property type="match status" value="1"/>
</dbReference>
<evidence type="ECO:0000313" key="3">
    <source>
        <dbReference type="Proteomes" id="UP000297225"/>
    </source>
</evidence>
<dbReference type="InterPro" id="IPR003500">
    <property type="entry name" value="RpiB_LacA_LacB"/>
</dbReference>
<dbReference type="NCBIfam" id="TIGR00689">
    <property type="entry name" value="rpiB_lacA_lacB"/>
    <property type="match status" value="1"/>
</dbReference>
<comment type="similarity">
    <text evidence="1">Belongs to the LacAB/RpiB family.</text>
</comment>
<dbReference type="GO" id="GO:0019316">
    <property type="term" value="P:D-allose catabolic process"/>
    <property type="evidence" value="ECO:0007669"/>
    <property type="project" value="TreeGrafter"/>
</dbReference>
<dbReference type="OrthoDB" id="1778624at2"/>
<keyword evidence="2" id="KW-0413">Isomerase</keyword>
<dbReference type="NCBIfam" id="NF004051">
    <property type="entry name" value="PRK05571.1"/>
    <property type="match status" value="1"/>
</dbReference>
<proteinExistence type="inferred from homology"/>
<evidence type="ECO:0000313" key="2">
    <source>
        <dbReference type="EMBL" id="TFH94253.1"/>
    </source>
</evidence>
<name>A0A4Y8WMN0_9PORP</name>
<comment type="caution">
    <text evidence="2">The sequence shown here is derived from an EMBL/GenBank/DDBJ whole genome shotgun (WGS) entry which is preliminary data.</text>
</comment>
<protein>
    <submittedName>
        <fullName evidence="2">RpiB/LacA/LacB family sugar-phosphate isomerase</fullName>
    </submittedName>
</protein>
<keyword evidence="3" id="KW-1185">Reference proteome</keyword>